<dbReference type="InterPro" id="IPR001796">
    <property type="entry name" value="DHFR_dom"/>
</dbReference>
<evidence type="ECO:0000256" key="4">
    <source>
        <dbReference type="ARBA" id="ARBA00018886"/>
    </source>
</evidence>
<dbReference type="Gene3D" id="3.40.430.10">
    <property type="entry name" value="Dihydrofolate Reductase, subunit A"/>
    <property type="match status" value="1"/>
</dbReference>
<dbReference type="PROSITE" id="PS00075">
    <property type="entry name" value="DHFR_1"/>
    <property type="match status" value="1"/>
</dbReference>
<dbReference type="Proteomes" id="UP000516173">
    <property type="component" value="Chromosome"/>
</dbReference>
<dbReference type="InterPro" id="IPR024072">
    <property type="entry name" value="DHFR-like_dom_sf"/>
</dbReference>
<evidence type="ECO:0000256" key="7">
    <source>
        <dbReference type="ARBA" id="ARBA00023002"/>
    </source>
</evidence>
<dbReference type="EMBL" id="AP023396">
    <property type="protein sequence ID" value="BCK58614.1"/>
    <property type="molecule type" value="Genomic_DNA"/>
</dbReference>
<gene>
    <name evidence="12" type="ORF">NWFMUON74_63860</name>
</gene>
<dbReference type="GO" id="GO:0070401">
    <property type="term" value="F:NADP+ binding"/>
    <property type="evidence" value="ECO:0007669"/>
    <property type="project" value="UniProtKB-ARBA"/>
</dbReference>
<dbReference type="FunFam" id="3.40.430.10:FF:000001">
    <property type="entry name" value="Dihydrofolate reductase"/>
    <property type="match status" value="1"/>
</dbReference>
<dbReference type="CDD" id="cd00209">
    <property type="entry name" value="DHFR"/>
    <property type="match status" value="1"/>
</dbReference>
<evidence type="ECO:0000256" key="2">
    <source>
        <dbReference type="ARBA" id="ARBA00009539"/>
    </source>
</evidence>
<dbReference type="SUPFAM" id="SSF53597">
    <property type="entry name" value="Dihydrofolate reductase-like"/>
    <property type="match status" value="1"/>
</dbReference>
<keyword evidence="13" id="KW-1185">Reference proteome</keyword>
<evidence type="ECO:0000259" key="11">
    <source>
        <dbReference type="PROSITE" id="PS51330"/>
    </source>
</evidence>
<dbReference type="UniPathway" id="UPA00077">
    <property type="reaction ID" value="UER00158"/>
</dbReference>
<accession>A0A7G1KZU0</accession>
<dbReference type="EC" id="1.5.1.3" evidence="3 9"/>
<dbReference type="GO" id="GO:0006730">
    <property type="term" value="P:one-carbon metabolic process"/>
    <property type="evidence" value="ECO:0007669"/>
    <property type="project" value="UniProtKB-KW"/>
</dbReference>
<dbReference type="KEGG" id="nwl:NWFMUON74_63860"/>
<dbReference type="GO" id="GO:0005829">
    <property type="term" value="C:cytosol"/>
    <property type="evidence" value="ECO:0007669"/>
    <property type="project" value="TreeGrafter"/>
</dbReference>
<dbReference type="GO" id="GO:0046655">
    <property type="term" value="P:folic acid metabolic process"/>
    <property type="evidence" value="ECO:0007669"/>
    <property type="project" value="TreeGrafter"/>
</dbReference>
<dbReference type="PANTHER" id="PTHR48069">
    <property type="entry name" value="DIHYDROFOLATE REDUCTASE"/>
    <property type="match status" value="1"/>
</dbReference>
<dbReference type="PANTHER" id="PTHR48069:SF3">
    <property type="entry name" value="DIHYDROFOLATE REDUCTASE"/>
    <property type="match status" value="1"/>
</dbReference>
<evidence type="ECO:0000256" key="9">
    <source>
        <dbReference type="PIRNR" id="PIRNR000194"/>
    </source>
</evidence>
<keyword evidence="7 9" id="KW-0560">Oxidoreductase</keyword>
<evidence type="ECO:0000256" key="10">
    <source>
        <dbReference type="RuleBase" id="RU004474"/>
    </source>
</evidence>
<proteinExistence type="inferred from homology"/>
<keyword evidence="5 9" id="KW-0554">One-carbon metabolism</keyword>
<comment type="catalytic activity">
    <reaction evidence="9">
        <text>(6S)-5,6,7,8-tetrahydrofolate + NADP(+) = 7,8-dihydrofolate + NADPH + H(+)</text>
        <dbReference type="Rhea" id="RHEA:15009"/>
        <dbReference type="ChEBI" id="CHEBI:15378"/>
        <dbReference type="ChEBI" id="CHEBI:57451"/>
        <dbReference type="ChEBI" id="CHEBI:57453"/>
        <dbReference type="ChEBI" id="CHEBI:57783"/>
        <dbReference type="ChEBI" id="CHEBI:58349"/>
        <dbReference type="EC" id="1.5.1.3"/>
    </reaction>
</comment>
<evidence type="ECO:0000313" key="13">
    <source>
        <dbReference type="Proteomes" id="UP000516173"/>
    </source>
</evidence>
<dbReference type="RefSeq" id="WP_187685334.1">
    <property type="nucleotide sequence ID" value="NZ_AP023396.1"/>
</dbReference>
<dbReference type="PRINTS" id="PR00070">
    <property type="entry name" value="DHFR"/>
</dbReference>
<name>A0A7G1KZU0_9NOCA</name>
<evidence type="ECO:0000256" key="6">
    <source>
        <dbReference type="ARBA" id="ARBA00022857"/>
    </source>
</evidence>
<dbReference type="PIRSF" id="PIRSF000194">
    <property type="entry name" value="DHFR"/>
    <property type="match status" value="1"/>
</dbReference>
<dbReference type="AlphaFoldDB" id="A0A7G1KZU0"/>
<dbReference type="InterPro" id="IPR017925">
    <property type="entry name" value="DHFR_CS"/>
</dbReference>
<sequence>MTPGTGAPRVALIWAQTPDGVIGADNTIPWRVPEDMAHFKKLTSGHPVVMGRRTWDSLPPRARPLPHRRNIVITRRPTWSAAGADPAASLEEALKLADADLTWIMGGGEIYRAAMAYATELVVTEVDTKVAGDAYAPTIGPDWHIDSTTDWQQSTTGLRFRWLRYLR</sequence>
<dbReference type="GO" id="GO:0046452">
    <property type="term" value="P:dihydrofolate metabolic process"/>
    <property type="evidence" value="ECO:0007669"/>
    <property type="project" value="TreeGrafter"/>
</dbReference>
<evidence type="ECO:0000256" key="1">
    <source>
        <dbReference type="ARBA" id="ARBA00004903"/>
    </source>
</evidence>
<comment type="similarity">
    <text evidence="2 9 10">Belongs to the dihydrofolate reductase family.</text>
</comment>
<reference evidence="12 13" key="1">
    <citation type="submission" date="2020-08" db="EMBL/GenBank/DDBJ databases">
        <title>Genome Sequencing of Nocardia wallacei strain FMUON74 and assembly.</title>
        <authorList>
            <person name="Toyokawa M."/>
            <person name="Uesaka K."/>
        </authorList>
    </citation>
    <scope>NUCLEOTIDE SEQUENCE [LARGE SCALE GENOMIC DNA]</scope>
    <source>
        <strain evidence="12 13">FMUON74</strain>
    </source>
</reference>
<evidence type="ECO:0000256" key="3">
    <source>
        <dbReference type="ARBA" id="ARBA00012856"/>
    </source>
</evidence>
<evidence type="ECO:0000256" key="8">
    <source>
        <dbReference type="ARBA" id="ARBA00025067"/>
    </source>
</evidence>
<dbReference type="GO" id="GO:0046654">
    <property type="term" value="P:tetrahydrofolate biosynthetic process"/>
    <property type="evidence" value="ECO:0007669"/>
    <property type="project" value="UniProtKB-UniPathway"/>
</dbReference>
<organism evidence="12 13">
    <name type="scientific">Nocardia wallacei</name>
    <dbReference type="NCBI Taxonomy" id="480035"/>
    <lineage>
        <taxon>Bacteria</taxon>
        <taxon>Bacillati</taxon>
        <taxon>Actinomycetota</taxon>
        <taxon>Actinomycetes</taxon>
        <taxon>Mycobacteriales</taxon>
        <taxon>Nocardiaceae</taxon>
        <taxon>Nocardia</taxon>
    </lineage>
</organism>
<evidence type="ECO:0000313" key="12">
    <source>
        <dbReference type="EMBL" id="BCK58614.1"/>
    </source>
</evidence>
<keyword evidence="6 9" id="KW-0521">NADP</keyword>
<dbReference type="PROSITE" id="PS51330">
    <property type="entry name" value="DHFR_2"/>
    <property type="match status" value="1"/>
</dbReference>
<protein>
    <recommendedName>
        <fullName evidence="4 9">Dihydrofolate reductase</fullName>
        <ecNumber evidence="3 9">1.5.1.3</ecNumber>
    </recommendedName>
</protein>
<dbReference type="Pfam" id="PF00186">
    <property type="entry name" value="DHFR_1"/>
    <property type="match status" value="1"/>
</dbReference>
<feature type="domain" description="DHFR" evidence="11">
    <location>
        <begin position="9"/>
        <end position="167"/>
    </location>
</feature>
<evidence type="ECO:0000256" key="5">
    <source>
        <dbReference type="ARBA" id="ARBA00022563"/>
    </source>
</evidence>
<comment type="function">
    <text evidence="8 9">Key enzyme in folate metabolism. Catalyzes an essential reaction for de novo glycine and purine synthesis, and for DNA precursor synthesis.</text>
</comment>
<dbReference type="InterPro" id="IPR012259">
    <property type="entry name" value="DHFR"/>
</dbReference>
<comment type="pathway">
    <text evidence="1 9">Cofactor biosynthesis; tetrahydrofolate biosynthesis; 5,6,7,8-tetrahydrofolate from 7,8-dihydrofolate: step 1/1.</text>
</comment>
<dbReference type="GeneID" id="80350781"/>
<dbReference type="GO" id="GO:0004146">
    <property type="term" value="F:dihydrofolate reductase activity"/>
    <property type="evidence" value="ECO:0007669"/>
    <property type="project" value="UniProtKB-EC"/>
</dbReference>